<dbReference type="GO" id="GO:0016787">
    <property type="term" value="F:hydrolase activity"/>
    <property type="evidence" value="ECO:0007669"/>
    <property type="project" value="UniProtKB-KW"/>
</dbReference>
<reference evidence="5 6" key="1">
    <citation type="submission" date="2014-11" db="EMBL/GenBank/DDBJ databases">
        <title>Genetic blueprint of the zoonotic pathogen Toxocara canis.</title>
        <authorList>
            <person name="Zhu X.-Q."/>
            <person name="Korhonen P.K."/>
            <person name="Cai H."/>
            <person name="Young N.D."/>
            <person name="Nejsum P."/>
            <person name="von Samson-Himmelstjerna G."/>
            <person name="Boag P.R."/>
            <person name="Tan P."/>
            <person name="Li Q."/>
            <person name="Min J."/>
            <person name="Yang Y."/>
            <person name="Wang X."/>
            <person name="Fang X."/>
            <person name="Hall R.S."/>
            <person name="Hofmann A."/>
            <person name="Sternberg P.W."/>
            <person name="Jex A.R."/>
            <person name="Gasser R.B."/>
        </authorList>
    </citation>
    <scope>NUCLEOTIDE SEQUENCE [LARGE SCALE GENOMIC DNA]</scope>
    <source>
        <strain evidence="5">PN_DK_2014</strain>
    </source>
</reference>
<dbReference type="InterPro" id="IPR027417">
    <property type="entry name" value="P-loop_NTPase"/>
</dbReference>
<dbReference type="InterPro" id="IPR050628">
    <property type="entry name" value="SNF2_RAD54_helicase_TF"/>
</dbReference>
<proteinExistence type="predicted"/>
<dbReference type="InterPro" id="IPR001650">
    <property type="entry name" value="Helicase_C-like"/>
</dbReference>
<evidence type="ECO:0000259" key="4">
    <source>
        <dbReference type="Pfam" id="PF00271"/>
    </source>
</evidence>
<dbReference type="Gene3D" id="3.40.50.300">
    <property type="entry name" value="P-loop containing nucleotide triphosphate hydrolases"/>
    <property type="match status" value="1"/>
</dbReference>
<dbReference type="STRING" id="6265.A0A0B2UQA6"/>
<dbReference type="EMBL" id="JPKZ01022484">
    <property type="protein sequence ID" value="KHN71317.1"/>
    <property type="molecule type" value="Genomic_DNA"/>
</dbReference>
<keyword evidence="2" id="KW-0378">Hydrolase</keyword>
<dbReference type="GO" id="GO:0008094">
    <property type="term" value="F:ATP-dependent activity, acting on DNA"/>
    <property type="evidence" value="ECO:0007669"/>
    <property type="project" value="TreeGrafter"/>
</dbReference>
<keyword evidence="6" id="KW-1185">Reference proteome</keyword>
<dbReference type="PANTHER" id="PTHR45626:SF50">
    <property type="entry name" value="TRANSCRIPTION TERMINATION FACTOR 2"/>
    <property type="match status" value="1"/>
</dbReference>
<dbReference type="AlphaFoldDB" id="A0A0B2UQA6"/>
<dbReference type="Proteomes" id="UP000031036">
    <property type="component" value="Unassembled WGS sequence"/>
</dbReference>
<sequence length="146" mass="15915">RQPRVNSFNTIGAGAQVMLLSLTAGGVGLNLVGGNHLFLVDLHWNPALEQQACDRIYRMGQTKNVFIHKLICLETIEERVLTLQQSKTALAKGVLEGAASKKLSKLTMADLKYLFDLGRPIISRDAVSHTSSTTNSIPNTGMNLLQ</sequence>
<evidence type="ECO:0000256" key="2">
    <source>
        <dbReference type="ARBA" id="ARBA00022801"/>
    </source>
</evidence>
<gene>
    <name evidence="5" type="primary">Ttf2</name>
    <name evidence="5" type="ORF">Tcan_02369</name>
</gene>
<evidence type="ECO:0000256" key="3">
    <source>
        <dbReference type="ARBA" id="ARBA00022840"/>
    </source>
</evidence>
<evidence type="ECO:0000313" key="6">
    <source>
        <dbReference type="Proteomes" id="UP000031036"/>
    </source>
</evidence>
<dbReference type="SUPFAM" id="SSF52540">
    <property type="entry name" value="P-loop containing nucleoside triphosphate hydrolases"/>
    <property type="match status" value="1"/>
</dbReference>
<name>A0A0B2UQA6_TOXCA</name>
<dbReference type="GO" id="GO:0006281">
    <property type="term" value="P:DNA repair"/>
    <property type="evidence" value="ECO:0007669"/>
    <property type="project" value="TreeGrafter"/>
</dbReference>
<feature type="domain" description="Helicase C-terminal" evidence="4">
    <location>
        <begin position="4"/>
        <end position="60"/>
    </location>
</feature>
<feature type="non-terminal residue" evidence="5">
    <location>
        <position position="1"/>
    </location>
</feature>
<evidence type="ECO:0000256" key="1">
    <source>
        <dbReference type="ARBA" id="ARBA00022741"/>
    </source>
</evidence>
<dbReference type="CDD" id="cd18793">
    <property type="entry name" value="SF2_C_SNF"/>
    <property type="match status" value="1"/>
</dbReference>
<comment type="caution">
    <text evidence="5">The sequence shown here is derived from an EMBL/GenBank/DDBJ whole genome shotgun (WGS) entry which is preliminary data.</text>
</comment>
<keyword evidence="3" id="KW-0067">ATP-binding</keyword>
<dbReference type="GO" id="GO:0005524">
    <property type="term" value="F:ATP binding"/>
    <property type="evidence" value="ECO:0007669"/>
    <property type="project" value="UniProtKB-KW"/>
</dbReference>
<dbReference type="PANTHER" id="PTHR45626">
    <property type="entry name" value="TRANSCRIPTION TERMINATION FACTOR 2-RELATED"/>
    <property type="match status" value="1"/>
</dbReference>
<dbReference type="InterPro" id="IPR049730">
    <property type="entry name" value="SNF2/RAD54-like_C"/>
</dbReference>
<dbReference type="GO" id="GO:0005634">
    <property type="term" value="C:nucleus"/>
    <property type="evidence" value="ECO:0007669"/>
    <property type="project" value="TreeGrafter"/>
</dbReference>
<protein>
    <submittedName>
        <fullName evidence="5">Transcription termination factor 2</fullName>
    </submittedName>
</protein>
<dbReference type="OrthoDB" id="423559at2759"/>
<keyword evidence="1" id="KW-0547">Nucleotide-binding</keyword>
<dbReference type="Pfam" id="PF00271">
    <property type="entry name" value="Helicase_C"/>
    <property type="match status" value="1"/>
</dbReference>
<accession>A0A0B2UQA6</accession>
<dbReference type="OMA" id="RYRIMIM"/>
<organism evidence="5 6">
    <name type="scientific">Toxocara canis</name>
    <name type="common">Canine roundworm</name>
    <dbReference type="NCBI Taxonomy" id="6265"/>
    <lineage>
        <taxon>Eukaryota</taxon>
        <taxon>Metazoa</taxon>
        <taxon>Ecdysozoa</taxon>
        <taxon>Nematoda</taxon>
        <taxon>Chromadorea</taxon>
        <taxon>Rhabditida</taxon>
        <taxon>Spirurina</taxon>
        <taxon>Ascaridomorpha</taxon>
        <taxon>Ascaridoidea</taxon>
        <taxon>Toxocaridae</taxon>
        <taxon>Toxocara</taxon>
    </lineage>
</organism>
<evidence type="ECO:0000313" key="5">
    <source>
        <dbReference type="EMBL" id="KHN71317.1"/>
    </source>
</evidence>